<accession>A0A9N9CBC9</accession>
<dbReference type="InterPro" id="IPR040684">
    <property type="entry name" value="HMUDK_hel"/>
</dbReference>
<protein>
    <submittedName>
        <fullName evidence="3">17317_t:CDS:1</fullName>
    </submittedName>
</protein>
<evidence type="ECO:0000313" key="3">
    <source>
        <dbReference type="EMBL" id="CAG8594129.1"/>
    </source>
</evidence>
<name>A0A9N9CBC9_9GLOM</name>
<dbReference type="Pfam" id="PF18723">
    <property type="entry name" value="HMUDK_hel"/>
    <property type="match status" value="1"/>
</dbReference>
<comment type="caution">
    <text evidence="3">The sequence shown here is derived from an EMBL/GenBank/DDBJ whole genome shotgun (WGS) entry which is preliminary data.</text>
</comment>
<gene>
    <name evidence="3" type="ORF">FCALED_LOCUS8251</name>
</gene>
<dbReference type="OrthoDB" id="2364635at2759"/>
<evidence type="ECO:0000256" key="1">
    <source>
        <dbReference type="SAM" id="Phobius"/>
    </source>
</evidence>
<evidence type="ECO:0000259" key="2">
    <source>
        <dbReference type="Pfam" id="PF18723"/>
    </source>
</evidence>
<sequence>MASIRKNEQDNLNLPVIISLVVIGVIIISVSLLINRWLKNKKSVLPVEKSNKLGEPTKKFDNITQLIIPRPVFNKETTLPVYRKSDTWERIHVDQFPVYKLGIVAPLYKFQLPDENQSQLHQSFSRYTKMVQYHIPNIDECFFDDFNIQYIIEKHFKTGMNIDEFWIQTFIYFVHWKFHIFLFVKDEREKAHGCKVQGYRECGFYASLIRDVILKGHTSKEDSFLPNILIHRYLSREEIMKEVGYITDIESFIEYMQGRKFRGETVATKEFISCISWETRVKLWRDIWDRRKEVWELIYKRNNEVKAKDHVPDTEDAYIGITSINQIGLFNGWQMTCDLLMMNMIKLQNFYHVKIGPGPRKALLTMNVKITQFNDFVDLINEHLNKELFKNHKKLRGLDLEDLLCGFIGKGSMK</sequence>
<evidence type="ECO:0000313" key="4">
    <source>
        <dbReference type="Proteomes" id="UP000789570"/>
    </source>
</evidence>
<organism evidence="3 4">
    <name type="scientific">Funneliformis caledonium</name>
    <dbReference type="NCBI Taxonomy" id="1117310"/>
    <lineage>
        <taxon>Eukaryota</taxon>
        <taxon>Fungi</taxon>
        <taxon>Fungi incertae sedis</taxon>
        <taxon>Mucoromycota</taxon>
        <taxon>Glomeromycotina</taxon>
        <taxon>Glomeromycetes</taxon>
        <taxon>Glomerales</taxon>
        <taxon>Glomeraceae</taxon>
        <taxon>Funneliformis</taxon>
    </lineage>
</organism>
<dbReference type="EMBL" id="CAJVPQ010002358">
    <property type="protein sequence ID" value="CAG8594129.1"/>
    <property type="molecule type" value="Genomic_DNA"/>
</dbReference>
<reference evidence="3" key="1">
    <citation type="submission" date="2021-06" db="EMBL/GenBank/DDBJ databases">
        <authorList>
            <person name="Kallberg Y."/>
            <person name="Tangrot J."/>
            <person name="Rosling A."/>
        </authorList>
    </citation>
    <scope>NUCLEOTIDE SEQUENCE</scope>
    <source>
        <strain evidence="3">UK204</strain>
    </source>
</reference>
<feature type="domain" description="5-hmdU DNA kinase helical" evidence="2">
    <location>
        <begin position="208"/>
        <end position="383"/>
    </location>
</feature>
<dbReference type="AlphaFoldDB" id="A0A9N9CBC9"/>
<keyword evidence="1" id="KW-0472">Membrane</keyword>
<feature type="transmembrane region" description="Helical" evidence="1">
    <location>
        <begin position="12"/>
        <end position="34"/>
    </location>
</feature>
<proteinExistence type="predicted"/>
<keyword evidence="4" id="KW-1185">Reference proteome</keyword>
<keyword evidence="1" id="KW-0812">Transmembrane</keyword>
<dbReference type="Proteomes" id="UP000789570">
    <property type="component" value="Unassembled WGS sequence"/>
</dbReference>
<keyword evidence="1" id="KW-1133">Transmembrane helix</keyword>